<dbReference type="KEGG" id="nmg:Nmag_4008"/>
<keyword evidence="1" id="KW-0614">Plasmid</keyword>
<organism evidence="1 2">
    <name type="scientific">Natrialba magadii (strain ATCC 43099 / DSM 3394 / CCM 3739 / CIP 104546 / IAM 13178 / JCM 8861 / NBRC 102185 / NCIMB 2190 / MS3)</name>
    <name type="common">Natronobacterium magadii</name>
    <dbReference type="NCBI Taxonomy" id="547559"/>
    <lineage>
        <taxon>Archaea</taxon>
        <taxon>Methanobacteriati</taxon>
        <taxon>Methanobacteriota</taxon>
        <taxon>Stenosarchaea group</taxon>
        <taxon>Halobacteria</taxon>
        <taxon>Halobacteriales</taxon>
        <taxon>Natrialbaceae</taxon>
        <taxon>Natrialba</taxon>
    </lineage>
</organism>
<dbReference type="AlphaFoldDB" id="D3T1T2"/>
<reference evidence="1 2" key="2">
    <citation type="journal article" date="2012" name="BMC Genomics">
        <title>A comparative genomics perspective on the genetic content of the alkaliphilic haloarchaeon Natrialba magadii ATCC 43099T.</title>
        <authorList>
            <person name="Siddaramappa S."/>
            <person name="Challacombe J.F."/>
            <person name="Decastro R.E."/>
            <person name="Pfeiffer F."/>
            <person name="Sastre D.E."/>
            <person name="Gimenez M.I."/>
            <person name="Paggi R.A."/>
            <person name="Detter J.C."/>
            <person name="Davenport K.W."/>
            <person name="Goodwin L.A."/>
            <person name="Kyrpides N."/>
            <person name="Tapia R."/>
            <person name="Pitluck S."/>
            <person name="Lucas S."/>
            <person name="Woyke T."/>
            <person name="Maupin-Furlow J.A."/>
        </authorList>
    </citation>
    <scope>NUCLEOTIDE SEQUENCE [LARGE SCALE GENOMIC DNA]</scope>
    <source>
        <strain evidence="2">ATCC 43099 / DSM 3394 / CCM 3739 / CIP 104546 / IAM 13178 / JCM 8861 / NBRC 102185 / NCIMB 2190 / MS3</strain>
    </source>
</reference>
<dbReference type="HOGENOM" id="CLU_3227907_0_0_2"/>
<geneLocation type="plasmid" evidence="1 2">
    <name>pNMAG02</name>
</geneLocation>
<evidence type="ECO:0000313" key="2">
    <source>
        <dbReference type="Proteomes" id="UP000001879"/>
    </source>
</evidence>
<keyword evidence="2" id="KW-1185">Reference proteome</keyword>
<evidence type="ECO:0000313" key="1">
    <source>
        <dbReference type="EMBL" id="ADD07541.1"/>
    </source>
</evidence>
<gene>
    <name evidence="1" type="ordered locus">Nmag_4008</name>
</gene>
<dbReference type="PaxDb" id="547559-Nmag_4008"/>
<accession>D3T1T2</accession>
<dbReference type="Proteomes" id="UP000001879">
    <property type="component" value="Plasmid pNMAG02"/>
</dbReference>
<sequence length="43" mass="4448">MNRRTFLTASVTTLAAPFAGCLSDSNENSDATTSVDILSALKG</sequence>
<name>D3T1T2_NATMM</name>
<proteinExistence type="predicted"/>
<protein>
    <submittedName>
        <fullName evidence="1">Quinoprotein glucose dehydrogenase</fullName>
    </submittedName>
</protein>
<dbReference type="EMBL" id="CP001934">
    <property type="protein sequence ID" value="ADD07541.1"/>
    <property type="molecule type" value="Genomic_DNA"/>
</dbReference>
<reference evidence="2" key="1">
    <citation type="submission" date="2010-02" db="EMBL/GenBank/DDBJ databases">
        <title>Complete sequence of plasmid 2 of Natrialba magadii ATCC 43099.</title>
        <authorList>
            <consortium name="US DOE Joint Genome Institute"/>
            <person name="Lucas S."/>
            <person name="Copeland A."/>
            <person name="Lapidus A."/>
            <person name="Cheng J.-F."/>
            <person name="Bruce D."/>
            <person name="Goodwin L."/>
            <person name="Pitluck S."/>
            <person name="Davenport K."/>
            <person name="Saunders E."/>
            <person name="Detter J.C."/>
            <person name="Han C."/>
            <person name="Tapia R."/>
            <person name="Land M."/>
            <person name="Hauser L."/>
            <person name="Kyrpides N."/>
            <person name="Mikhailova N."/>
            <person name="De Castro R.E."/>
            <person name="Maupin-Furlow J.A."/>
            <person name="Woyke T."/>
        </authorList>
    </citation>
    <scope>NUCLEOTIDE SEQUENCE [LARGE SCALE GENOMIC DNA]</scope>
    <source>
        <strain evidence="2">ATCC 43099 / DSM 3394 / CCM 3739 / CIP 104546 / IAM 13178 / JCM 8861 / NBRC 102185 / NCIMB 2190 / MS3</strain>
        <plasmid evidence="2">pNMAG02</plasmid>
    </source>
</reference>